<comment type="caution">
    <text evidence="1">The sequence shown here is derived from an EMBL/GenBank/DDBJ whole genome shotgun (WGS) entry which is preliminary data.</text>
</comment>
<gene>
    <name evidence="1" type="ORF">MML48_5g00015310</name>
</gene>
<protein>
    <submittedName>
        <fullName evidence="1">General transcription factor iih subunit 2</fullName>
    </submittedName>
</protein>
<dbReference type="Proteomes" id="UP001056778">
    <property type="component" value="Chromosome 5"/>
</dbReference>
<keyword evidence="2" id="KW-1185">Reference proteome</keyword>
<dbReference type="EMBL" id="CM043019">
    <property type="protein sequence ID" value="KAI4461580.1"/>
    <property type="molecule type" value="Genomic_DNA"/>
</dbReference>
<reference evidence="1" key="1">
    <citation type="submission" date="2022-04" db="EMBL/GenBank/DDBJ databases">
        <title>Chromosome-scale genome assembly of Holotrichia oblita Faldermann.</title>
        <authorList>
            <person name="Rongchong L."/>
        </authorList>
    </citation>
    <scope>NUCLEOTIDE SEQUENCE</scope>
    <source>
        <strain evidence="1">81SQS9</strain>
    </source>
</reference>
<organism evidence="1 2">
    <name type="scientific">Holotrichia oblita</name>
    <name type="common">Chafer beetle</name>
    <dbReference type="NCBI Taxonomy" id="644536"/>
    <lineage>
        <taxon>Eukaryota</taxon>
        <taxon>Metazoa</taxon>
        <taxon>Ecdysozoa</taxon>
        <taxon>Arthropoda</taxon>
        <taxon>Hexapoda</taxon>
        <taxon>Insecta</taxon>
        <taxon>Pterygota</taxon>
        <taxon>Neoptera</taxon>
        <taxon>Endopterygota</taxon>
        <taxon>Coleoptera</taxon>
        <taxon>Polyphaga</taxon>
        <taxon>Scarabaeiformia</taxon>
        <taxon>Scarabaeidae</taxon>
        <taxon>Melolonthinae</taxon>
        <taxon>Holotrichia</taxon>
    </lineage>
</organism>
<proteinExistence type="predicted"/>
<sequence length="257" mass="28897">MSNPPELAHIDIESRLVQSALSDHYAQIIFIPQKIAEMAQIHYTQKRVSLKHEGVRCSVVGLAAEVHVCRQLANETGGVYNVILDDSHFKDLLYQQVDPPPAAVCLESSLIKMGFPHQMIVEGTEEPLTMCMCHVDSSEEGSKLTTGGYYCPQCYSKYCELPVECRSCGLTLVSAPHLARSYHHLFPAASYREMEFDNQSLNCFACQKVFLETDKQIYSCSNCEQYFCLDCDIFVHDILHTCPGCATNPTTFQMFQS</sequence>
<name>A0ACB9T427_HOLOL</name>
<accession>A0ACB9T427</accession>
<evidence type="ECO:0000313" key="1">
    <source>
        <dbReference type="EMBL" id="KAI4461580.1"/>
    </source>
</evidence>
<evidence type="ECO:0000313" key="2">
    <source>
        <dbReference type="Proteomes" id="UP001056778"/>
    </source>
</evidence>